<dbReference type="Pfam" id="PF00535">
    <property type="entry name" value="Glycos_transf_2"/>
    <property type="match status" value="1"/>
</dbReference>
<evidence type="ECO:0000259" key="1">
    <source>
        <dbReference type="Pfam" id="PF00535"/>
    </source>
</evidence>
<keyword evidence="3" id="KW-1185">Reference proteome</keyword>
<dbReference type="Gene3D" id="3.90.550.10">
    <property type="entry name" value="Spore Coat Polysaccharide Biosynthesis Protein SpsA, Chain A"/>
    <property type="match status" value="1"/>
</dbReference>
<dbReference type="PANTHER" id="PTHR43685:SF2">
    <property type="entry name" value="GLYCOSYLTRANSFERASE 2-LIKE DOMAIN-CONTAINING PROTEIN"/>
    <property type="match status" value="1"/>
</dbReference>
<protein>
    <submittedName>
        <fullName evidence="2">Glycosyl transferase family 2</fullName>
    </submittedName>
</protein>
<reference evidence="2 3" key="1">
    <citation type="journal article" date="2015" name="Environ. Microbiol.">
        <title>Methane oxidation coupled to nitrate reduction under hypoxia by the Gammaproteobacterium Methylomonas denitrificans, sp. nov. type strain FJG1.</title>
        <authorList>
            <person name="Kits K.D."/>
            <person name="Klotz M.G."/>
            <person name="Stein L.Y."/>
        </authorList>
    </citation>
    <scope>NUCLEOTIDE SEQUENCE [LARGE SCALE GENOMIC DNA]</scope>
    <source>
        <strain evidence="2 3">FJG1</strain>
    </source>
</reference>
<proteinExistence type="predicted"/>
<evidence type="ECO:0000313" key="2">
    <source>
        <dbReference type="EMBL" id="AMK77815.1"/>
    </source>
</evidence>
<name>A0A126T6V0_9GAMM</name>
<gene>
    <name evidence="2" type="ORF">JT25_015240</name>
</gene>
<dbReference type="OrthoDB" id="9801954at2"/>
<organism evidence="2 3">
    <name type="scientific">Methylomonas denitrificans</name>
    <dbReference type="NCBI Taxonomy" id="1538553"/>
    <lineage>
        <taxon>Bacteria</taxon>
        <taxon>Pseudomonadati</taxon>
        <taxon>Pseudomonadota</taxon>
        <taxon>Gammaproteobacteria</taxon>
        <taxon>Methylococcales</taxon>
        <taxon>Methylococcaceae</taxon>
        <taxon>Methylomonas</taxon>
    </lineage>
</organism>
<dbReference type="EMBL" id="CP014476">
    <property type="protein sequence ID" value="AMK77815.1"/>
    <property type="molecule type" value="Genomic_DNA"/>
</dbReference>
<dbReference type="KEGG" id="mdn:JT25_015240"/>
<keyword evidence="2" id="KW-0808">Transferase</keyword>
<dbReference type="AlphaFoldDB" id="A0A126T6V0"/>
<dbReference type="GO" id="GO:0016740">
    <property type="term" value="F:transferase activity"/>
    <property type="evidence" value="ECO:0007669"/>
    <property type="project" value="UniProtKB-KW"/>
</dbReference>
<accession>A0A126T6V0</accession>
<dbReference type="Proteomes" id="UP000030512">
    <property type="component" value="Chromosome"/>
</dbReference>
<dbReference type="PANTHER" id="PTHR43685">
    <property type="entry name" value="GLYCOSYLTRANSFERASE"/>
    <property type="match status" value="1"/>
</dbReference>
<dbReference type="RefSeq" id="WP_036276539.1">
    <property type="nucleotide sequence ID" value="NZ_CP014476.1"/>
</dbReference>
<feature type="domain" description="Glycosyltransferase 2-like" evidence="1">
    <location>
        <begin position="4"/>
        <end position="127"/>
    </location>
</feature>
<dbReference type="InterPro" id="IPR029044">
    <property type="entry name" value="Nucleotide-diphossugar_trans"/>
</dbReference>
<evidence type="ECO:0000313" key="3">
    <source>
        <dbReference type="Proteomes" id="UP000030512"/>
    </source>
</evidence>
<sequence length="289" mass="33294">MKISLVLATLGRDCEVLDFMKSLLFQTYKNFELIVIDQNRDGKIDAILESYQALMDIKHIKVDFTGNARARDYGIGLAQGRIVAFPDDDCAYDKDVLEKVVAEFKRREDLAILVAGSYDFSATRFSIGVNSRKAGYFNRFRMMGVEFTQFFDLQRVDRRQFHLDHDFGIGSKYSGAEGFELLYRLLRAGGNAFYTPEIKIFHANKDHYKLGTARMLMYSTGIGAYIRKFTNQHDAFILYYIVRKMFVAPVLKMVLALVTFNPQKLAYSFYNLVGIWRGFLTYGKSEKCI</sequence>
<dbReference type="STRING" id="1538553.JT25_015240"/>
<dbReference type="CDD" id="cd00761">
    <property type="entry name" value="Glyco_tranf_GTA_type"/>
    <property type="match status" value="1"/>
</dbReference>
<dbReference type="SUPFAM" id="SSF53448">
    <property type="entry name" value="Nucleotide-diphospho-sugar transferases"/>
    <property type="match status" value="1"/>
</dbReference>
<dbReference type="InterPro" id="IPR001173">
    <property type="entry name" value="Glyco_trans_2-like"/>
</dbReference>
<dbReference type="InterPro" id="IPR050834">
    <property type="entry name" value="Glycosyltransf_2"/>
</dbReference>